<organism evidence="3 4">
    <name type="scientific">Synchytrium endobioticum</name>
    <dbReference type="NCBI Taxonomy" id="286115"/>
    <lineage>
        <taxon>Eukaryota</taxon>
        <taxon>Fungi</taxon>
        <taxon>Fungi incertae sedis</taxon>
        <taxon>Chytridiomycota</taxon>
        <taxon>Chytridiomycota incertae sedis</taxon>
        <taxon>Chytridiomycetes</taxon>
        <taxon>Synchytriales</taxon>
        <taxon>Synchytriaceae</taxon>
        <taxon>Synchytrium</taxon>
    </lineage>
</organism>
<evidence type="ECO:0000256" key="1">
    <source>
        <dbReference type="RuleBase" id="RU367103"/>
    </source>
</evidence>
<feature type="domain" description="Methyltransferase TRM13" evidence="2">
    <location>
        <begin position="150"/>
        <end position="435"/>
    </location>
</feature>
<keyword evidence="1" id="KW-0479">Metal-binding</keyword>
<dbReference type="OrthoDB" id="258806at2759"/>
<proteinExistence type="inferred from homology"/>
<dbReference type="PANTHER" id="PTHR12998">
    <property type="entry name" value="TRNA:M(4)X MODIFICATION ENZYME TRM13 HOMOLOG"/>
    <property type="match status" value="1"/>
</dbReference>
<accession>A0A507D3B8</accession>
<dbReference type="PANTHER" id="PTHR12998:SF0">
    <property type="entry name" value="TRNA:M(4)X MODIFICATION ENZYME TRM13 HOMOLOG"/>
    <property type="match status" value="1"/>
</dbReference>
<dbReference type="GO" id="GO:0030488">
    <property type="term" value="P:tRNA methylation"/>
    <property type="evidence" value="ECO:0007669"/>
    <property type="project" value="InterPro"/>
</dbReference>
<evidence type="ECO:0000313" key="4">
    <source>
        <dbReference type="Proteomes" id="UP000320475"/>
    </source>
</evidence>
<dbReference type="EMBL" id="QEAM01000126">
    <property type="protein sequence ID" value="TPX45837.1"/>
    <property type="molecule type" value="Genomic_DNA"/>
</dbReference>
<comment type="catalytic activity">
    <reaction evidence="1">
        <text>adenosine(4) in tRNA(His) + S-adenosyl-L-methionine = 2'-O-methyladenosine(4) in tRNA(His) + S-adenosyl-L-homocysteine + H(+)</text>
        <dbReference type="Rhea" id="RHEA:43196"/>
        <dbReference type="Rhea" id="RHEA-COMP:10401"/>
        <dbReference type="Rhea" id="RHEA-COMP:10402"/>
        <dbReference type="ChEBI" id="CHEBI:15378"/>
        <dbReference type="ChEBI" id="CHEBI:57856"/>
        <dbReference type="ChEBI" id="CHEBI:59789"/>
        <dbReference type="ChEBI" id="CHEBI:74411"/>
        <dbReference type="ChEBI" id="CHEBI:74477"/>
        <dbReference type="EC" id="2.1.1.225"/>
    </reaction>
</comment>
<protein>
    <recommendedName>
        <fullName evidence="1">tRNA:m(4)X modification enzyme TRM13</fullName>
        <ecNumber evidence="1">2.1.1.225</ecNumber>
    </recommendedName>
</protein>
<reference evidence="3 4" key="1">
    <citation type="journal article" date="2019" name="Sci. Rep.">
        <title>Comparative genomics of chytrid fungi reveal insights into the obligate biotrophic and pathogenic lifestyle of Synchytrium endobioticum.</title>
        <authorList>
            <person name="van de Vossenberg B.T.L.H."/>
            <person name="Warris S."/>
            <person name="Nguyen H.D.T."/>
            <person name="van Gent-Pelzer M.P.E."/>
            <person name="Joly D.L."/>
            <person name="van de Geest H.C."/>
            <person name="Bonants P.J.M."/>
            <person name="Smith D.S."/>
            <person name="Levesque C.A."/>
            <person name="van der Lee T.A.J."/>
        </authorList>
    </citation>
    <scope>NUCLEOTIDE SEQUENCE [LARGE SCALE GENOMIC DNA]</scope>
    <source>
        <strain evidence="3 4">LEV6574</strain>
    </source>
</reference>
<dbReference type="VEuPathDB" id="FungiDB:SeMB42_g06103"/>
<dbReference type="AlphaFoldDB" id="A0A507D3B8"/>
<dbReference type="Pfam" id="PF05206">
    <property type="entry name" value="TRM13"/>
    <property type="match status" value="1"/>
</dbReference>
<dbReference type="Proteomes" id="UP000320475">
    <property type="component" value="Unassembled WGS sequence"/>
</dbReference>
<keyword evidence="1" id="KW-0862">Zinc</keyword>
<keyword evidence="1" id="KW-0949">S-adenosyl-L-methionine</keyword>
<comment type="caution">
    <text evidence="3">The sequence shown here is derived from an EMBL/GenBank/DDBJ whole genome shotgun (WGS) entry which is preliminary data.</text>
</comment>
<keyword evidence="1" id="KW-0489">Methyltransferase</keyword>
<dbReference type="GO" id="GO:0106050">
    <property type="term" value="F:tRNA 2'-O-methyltransferase activity"/>
    <property type="evidence" value="ECO:0007669"/>
    <property type="project" value="UniProtKB-UniRule"/>
</dbReference>
<comment type="similarity">
    <text evidence="1">Belongs to the methyltransferase TRM13 family.</text>
</comment>
<comment type="function">
    <text evidence="1">tRNA methylase which 2'-O-methylates cytidine(4) in tRNA(Pro) and tRNA(Gly)(GCC), and adenosine(4) in tRNA(His).</text>
</comment>
<keyword evidence="1" id="KW-0819">tRNA processing</keyword>
<dbReference type="GO" id="GO:0008270">
    <property type="term" value="F:zinc ion binding"/>
    <property type="evidence" value="ECO:0007669"/>
    <property type="project" value="UniProtKB-KW"/>
</dbReference>
<evidence type="ECO:0000259" key="2">
    <source>
        <dbReference type="Pfam" id="PF05206"/>
    </source>
</evidence>
<keyword evidence="1" id="KW-0863">Zinc-finger</keyword>
<comment type="catalytic activity">
    <reaction evidence="1">
        <text>cytidine(4) in tRNA(Gly)(GCC) + S-adenosyl-L-methionine = 2'-O-methylcytidine(4) in tRNA(Gly)(GCC) + S-adenosyl-L-homocysteine + H(+)</text>
        <dbReference type="Rhea" id="RHEA:43192"/>
        <dbReference type="Rhea" id="RHEA-COMP:10399"/>
        <dbReference type="Rhea" id="RHEA-COMP:10400"/>
        <dbReference type="ChEBI" id="CHEBI:15378"/>
        <dbReference type="ChEBI" id="CHEBI:57856"/>
        <dbReference type="ChEBI" id="CHEBI:59789"/>
        <dbReference type="ChEBI" id="CHEBI:74495"/>
        <dbReference type="ChEBI" id="CHEBI:82748"/>
        <dbReference type="EC" id="2.1.1.225"/>
    </reaction>
</comment>
<dbReference type="InterPro" id="IPR007871">
    <property type="entry name" value="Methyltransferase_TRM13"/>
</dbReference>
<dbReference type="InterPro" id="IPR039044">
    <property type="entry name" value="Trm13"/>
</dbReference>
<name>A0A507D3B8_9FUNG</name>
<comment type="catalytic activity">
    <reaction evidence="1">
        <text>cytidine(4) in tRNA(Pro) + S-adenosyl-L-methionine = 2'-O-methylcytidine(4) in tRNA(Pro) + S-adenosyl-L-homocysteine + H(+)</text>
        <dbReference type="Rhea" id="RHEA:32767"/>
        <dbReference type="Rhea" id="RHEA-COMP:10397"/>
        <dbReference type="Rhea" id="RHEA-COMP:10398"/>
        <dbReference type="ChEBI" id="CHEBI:15378"/>
        <dbReference type="ChEBI" id="CHEBI:57856"/>
        <dbReference type="ChEBI" id="CHEBI:59789"/>
        <dbReference type="ChEBI" id="CHEBI:74495"/>
        <dbReference type="ChEBI" id="CHEBI:82748"/>
        <dbReference type="EC" id="2.1.1.225"/>
    </reaction>
</comment>
<sequence length="438" mass="48379">MTNKPPKKRPDPTPGQCHRFLINKPHIKTQASSHALGIATAVSPSCHPPLTAPSTTHLASHAHTIRTTPSPKAASISISTADDYVTPNPAVRAASRDMTSDELSTFARKVQTAYESLFKGQDPEVSIMDYEPVKFMLNEESKWGRKHHKQIVSLLGNMHKLGLLQQPASTFIGLGAGTGEFSYYLLKSLFASTPASFVLVDRQSLKYATDKYFKFTASDMTRLKMDLKDLNFANLDVFHHPSRPASDAPNDNRPTKPVIAYSKHLCGIATDLSLRGLMSYVATTPDHNLAGIMIASCCHQLVQPHTFPLPEYLDDLGFSGCDFERLRIVSAWRMSGTGKVSSSCVKGHGDNDIDSGQQTANLEDEQHTGGLDQDCVLVDEHWSGMNLKERERLGYQAKRIIDMGRVKYLEQHGFKAKLIEYIDASSTPENVAIVAWKP</sequence>
<evidence type="ECO:0000313" key="3">
    <source>
        <dbReference type="EMBL" id="TPX45837.1"/>
    </source>
</evidence>
<keyword evidence="1" id="KW-0808">Transferase</keyword>
<dbReference type="EC" id="2.1.1.225" evidence="1"/>
<gene>
    <name evidence="3" type="ORF">SeLEV6574_g03614</name>
</gene>